<dbReference type="OrthoDB" id="6832592at2"/>
<keyword evidence="3" id="KW-1185">Reference proteome</keyword>
<dbReference type="Pfam" id="PF18431">
    <property type="entry name" value="RNAse_A_bac"/>
    <property type="match status" value="1"/>
</dbReference>
<feature type="domain" description="Bacterial CdiA-CT RNAse A" evidence="1">
    <location>
        <begin position="159"/>
        <end position="272"/>
    </location>
</feature>
<evidence type="ECO:0000259" key="1">
    <source>
        <dbReference type="Pfam" id="PF18431"/>
    </source>
</evidence>
<name>A0A1W6B7W7_9GAMM</name>
<dbReference type="AlphaFoldDB" id="A0A1W6B7W7"/>
<accession>A0A1W6B7W7</accession>
<dbReference type="KEGG" id="palh:B1H58_14720"/>
<reference evidence="2 3" key="1">
    <citation type="submission" date="2017-02" db="EMBL/GenBank/DDBJ databases">
        <title>Complete genome sequence of the drought resistance-promoting endophyte Pantoea alhagi LTYR-11Z.</title>
        <authorList>
            <person name="Zhang L."/>
        </authorList>
    </citation>
    <scope>NUCLEOTIDE SEQUENCE [LARGE SCALE GENOMIC DNA]</scope>
    <source>
        <strain evidence="2 3">LTYR-11Z</strain>
    </source>
</reference>
<protein>
    <recommendedName>
        <fullName evidence="1">Bacterial CdiA-CT RNAse A domain-containing protein</fullName>
    </recommendedName>
</protein>
<gene>
    <name evidence="2" type="ORF">B1H58_14720</name>
</gene>
<evidence type="ECO:0000313" key="2">
    <source>
        <dbReference type="EMBL" id="ARJ43159.1"/>
    </source>
</evidence>
<evidence type="ECO:0000313" key="3">
    <source>
        <dbReference type="Proteomes" id="UP000192900"/>
    </source>
</evidence>
<organism evidence="2 3">
    <name type="scientific">Pantoea alhagi</name>
    <dbReference type="NCBI Taxonomy" id="1891675"/>
    <lineage>
        <taxon>Bacteria</taxon>
        <taxon>Pseudomonadati</taxon>
        <taxon>Pseudomonadota</taxon>
        <taxon>Gammaproteobacteria</taxon>
        <taxon>Enterobacterales</taxon>
        <taxon>Erwiniaceae</taxon>
        <taxon>Pantoea</taxon>
    </lineage>
</organism>
<dbReference type="InterPro" id="IPR041436">
    <property type="entry name" value="RNAse_A_bac"/>
</dbReference>
<dbReference type="Proteomes" id="UP000192900">
    <property type="component" value="Chromosome"/>
</dbReference>
<sequence length="275" mass="29490">MNTELQFAISPVQLAGVLDYHTVSEADALSNRLLGGLELALGTVELIGATALCLAPDPTLLTKAACVVTGTHSLDSINAAANRILTGYDTRTATFQLTEKLAKEAGASDSTAMYIGLTVDSAVPAAAGLAWGVSRIKYVRAGTLKLAEHEAVSRARIGGHTLKKHIAKTDEELLARLAQSTGLDAATSFESVQQAEKVITAALRANRFKIIRWANSVRGEQEALVITWNAGTKVGYGFRRGSKIKWPVNHVRVVLVCKEYLGKPYFILTAYPELL</sequence>
<proteinExistence type="predicted"/>
<dbReference type="EMBL" id="CP019706">
    <property type="protein sequence ID" value="ARJ43159.1"/>
    <property type="molecule type" value="Genomic_DNA"/>
</dbReference>
<dbReference type="CDD" id="cd20684">
    <property type="entry name" value="CdiA-CT_Yk_RNaseA-like"/>
    <property type="match status" value="1"/>
</dbReference>
<dbReference type="STRING" id="1891675.B1H58_14720"/>